<comment type="caution">
    <text evidence="2">The sequence shown here is derived from an EMBL/GenBank/DDBJ whole genome shotgun (WGS) entry which is preliminary data.</text>
</comment>
<organism evidence="2 3">
    <name type="scientific">Klebsiella oxytoca</name>
    <dbReference type="NCBI Taxonomy" id="571"/>
    <lineage>
        <taxon>Bacteria</taxon>
        <taxon>Pseudomonadati</taxon>
        <taxon>Pseudomonadota</taxon>
        <taxon>Gammaproteobacteria</taxon>
        <taxon>Enterobacterales</taxon>
        <taxon>Enterobacteriaceae</taxon>
        <taxon>Klebsiella/Raoultella group</taxon>
        <taxon>Klebsiella</taxon>
    </lineage>
</organism>
<dbReference type="GO" id="GO:0006508">
    <property type="term" value="P:proteolysis"/>
    <property type="evidence" value="ECO:0007669"/>
    <property type="project" value="InterPro"/>
</dbReference>
<gene>
    <name evidence="2" type="ORF">F6W21_25400</name>
</gene>
<dbReference type="Pfam" id="PF01726">
    <property type="entry name" value="LexA_DNA_bind"/>
    <property type="match status" value="1"/>
</dbReference>
<reference evidence="2" key="1">
    <citation type="journal article" date="2018" name="Genome Biol.">
        <title>SKESA: strategic k-mer extension for scrupulous assemblies.</title>
        <authorList>
            <person name="Souvorov A."/>
            <person name="Agarwala R."/>
            <person name="Lipman D.J."/>
        </authorList>
    </citation>
    <scope>NUCLEOTIDE SEQUENCE</scope>
    <source>
        <strain evidence="2">AUSMDU00005748</strain>
    </source>
</reference>
<protein>
    <submittedName>
        <fullName evidence="2">LexA family transcriptional regulator</fullName>
    </submittedName>
</protein>
<dbReference type="InterPro" id="IPR006199">
    <property type="entry name" value="LexA_DNA-bd_dom"/>
</dbReference>
<dbReference type="SUPFAM" id="SSF46785">
    <property type="entry name" value="Winged helix' DNA-binding domain"/>
    <property type="match status" value="1"/>
</dbReference>
<evidence type="ECO:0000313" key="2">
    <source>
        <dbReference type="EMBL" id="HAU4359669.1"/>
    </source>
</evidence>
<dbReference type="InterPro" id="IPR036390">
    <property type="entry name" value="WH_DNA-bd_sf"/>
</dbReference>
<evidence type="ECO:0000313" key="3">
    <source>
        <dbReference type="Proteomes" id="UP000868497"/>
    </source>
</evidence>
<evidence type="ECO:0000259" key="1">
    <source>
        <dbReference type="Pfam" id="PF01726"/>
    </source>
</evidence>
<name>A0AAD3UPT3_KLEOX</name>
<dbReference type="RefSeq" id="WP_202860936.1">
    <property type="nucleotide sequence ID" value="NZ_CP089411.1"/>
</dbReference>
<accession>A0AAD3UPT3</accession>
<dbReference type="InterPro" id="IPR036388">
    <property type="entry name" value="WH-like_DNA-bd_sf"/>
</dbReference>
<reference evidence="2" key="2">
    <citation type="submission" date="2019-09" db="EMBL/GenBank/DDBJ databases">
        <authorList>
            <consortium name="NCBI Pathogen Detection Project"/>
        </authorList>
    </citation>
    <scope>NUCLEOTIDE SEQUENCE</scope>
    <source>
        <strain evidence="2">AUSMDU00005748</strain>
    </source>
</reference>
<dbReference type="GO" id="GO:0004252">
    <property type="term" value="F:serine-type endopeptidase activity"/>
    <property type="evidence" value="ECO:0007669"/>
    <property type="project" value="InterPro"/>
</dbReference>
<dbReference type="Proteomes" id="UP000868497">
    <property type="component" value="Unassembled WGS sequence"/>
</dbReference>
<dbReference type="EMBL" id="DACXIC010000049">
    <property type="protein sequence ID" value="HAU4359669.1"/>
    <property type="molecule type" value="Genomic_DNA"/>
</dbReference>
<dbReference type="AlphaFoldDB" id="A0AAD3UPT3"/>
<proteinExistence type="predicted"/>
<dbReference type="Gene3D" id="1.10.10.10">
    <property type="entry name" value="Winged helix-like DNA-binding domain superfamily/Winged helix DNA-binding domain"/>
    <property type="match status" value="1"/>
</dbReference>
<sequence>MEQTNKLTQRQQEVLDILCAYHHKHGFPPTVYEIAGLLGCRSPNAAATHLKALAKKGAITVSRGVSRGITINMPTEEDLLVSLLRSVLNGEENAREQAIKFLNSRGVRL</sequence>
<feature type="domain" description="LexA repressor DNA-binding" evidence="1">
    <location>
        <begin position="5"/>
        <end position="68"/>
    </location>
</feature>